<dbReference type="AlphaFoldDB" id="J3N7K6"/>
<proteinExistence type="predicted"/>
<protein>
    <submittedName>
        <fullName evidence="1">Uncharacterized protein</fullName>
    </submittedName>
</protein>
<name>J3N7K6_ORYBR</name>
<dbReference type="HOGENOM" id="CLU_2642039_0_0_1"/>
<dbReference type="Gramene" id="OB11G17920.1">
    <property type="protein sequence ID" value="OB11G17920.1"/>
    <property type="gene ID" value="OB11G17920"/>
</dbReference>
<keyword evidence="2" id="KW-1185">Reference proteome</keyword>
<reference evidence="1" key="2">
    <citation type="submission" date="2013-04" db="UniProtKB">
        <authorList>
            <consortium name="EnsemblPlants"/>
        </authorList>
    </citation>
    <scope>IDENTIFICATION</scope>
</reference>
<dbReference type="EnsemblPlants" id="OB11G17920.1">
    <property type="protein sequence ID" value="OB11G17920.1"/>
    <property type="gene ID" value="OB11G17920"/>
</dbReference>
<evidence type="ECO:0000313" key="2">
    <source>
        <dbReference type="Proteomes" id="UP000006038"/>
    </source>
</evidence>
<sequence>MAMSASHEAAAEGRLAAIVPHVLLRFLERSGRLRMQDGVLDAGFAACELSACQHSARHCYLEEMKTVVVLKLKQSVM</sequence>
<dbReference type="Proteomes" id="UP000006038">
    <property type="component" value="Chromosome 11"/>
</dbReference>
<organism evidence="1">
    <name type="scientific">Oryza brachyantha</name>
    <name type="common">malo sina</name>
    <dbReference type="NCBI Taxonomy" id="4533"/>
    <lineage>
        <taxon>Eukaryota</taxon>
        <taxon>Viridiplantae</taxon>
        <taxon>Streptophyta</taxon>
        <taxon>Embryophyta</taxon>
        <taxon>Tracheophyta</taxon>
        <taxon>Spermatophyta</taxon>
        <taxon>Magnoliopsida</taxon>
        <taxon>Liliopsida</taxon>
        <taxon>Poales</taxon>
        <taxon>Poaceae</taxon>
        <taxon>BOP clade</taxon>
        <taxon>Oryzoideae</taxon>
        <taxon>Oryzeae</taxon>
        <taxon>Oryzinae</taxon>
        <taxon>Oryza</taxon>
    </lineage>
</organism>
<reference evidence="1" key="1">
    <citation type="journal article" date="2013" name="Nat. Commun.">
        <title>Whole-genome sequencing of Oryza brachyantha reveals mechanisms underlying Oryza genome evolution.</title>
        <authorList>
            <person name="Chen J."/>
            <person name="Huang Q."/>
            <person name="Gao D."/>
            <person name="Wang J."/>
            <person name="Lang Y."/>
            <person name="Liu T."/>
            <person name="Li B."/>
            <person name="Bai Z."/>
            <person name="Luis Goicoechea J."/>
            <person name="Liang C."/>
            <person name="Chen C."/>
            <person name="Zhang W."/>
            <person name="Sun S."/>
            <person name="Liao Y."/>
            <person name="Zhang X."/>
            <person name="Yang L."/>
            <person name="Song C."/>
            <person name="Wang M."/>
            <person name="Shi J."/>
            <person name="Liu G."/>
            <person name="Liu J."/>
            <person name="Zhou H."/>
            <person name="Zhou W."/>
            <person name="Yu Q."/>
            <person name="An N."/>
            <person name="Chen Y."/>
            <person name="Cai Q."/>
            <person name="Wang B."/>
            <person name="Liu B."/>
            <person name="Min J."/>
            <person name="Huang Y."/>
            <person name="Wu H."/>
            <person name="Li Z."/>
            <person name="Zhang Y."/>
            <person name="Yin Y."/>
            <person name="Song W."/>
            <person name="Jiang J."/>
            <person name="Jackson S.A."/>
            <person name="Wing R.A."/>
            <person name="Wang J."/>
            <person name="Chen M."/>
        </authorList>
    </citation>
    <scope>NUCLEOTIDE SEQUENCE [LARGE SCALE GENOMIC DNA]</scope>
    <source>
        <strain evidence="1">cv. IRGC 101232</strain>
    </source>
</reference>
<accession>J3N7K6</accession>
<evidence type="ECO:0000313" key="1">
    <source>
        <dbReference type="EnsemblPlants" id="OB11G17920.1"/>
    </source>
</evidence>